<evidence type="ECO:0000313" key="2">
    <source>
        <dbReference type="WBParaSite" id="MBELARI_LOCUS18926"/>
    </source>
</evidence>
<protein>
    <submittedName>
        <fullName evidence="2">Uncharacterized protein</fullName>
    </submittedName>
</protein>
<dbReference type="Proteomes" id="UP000887575">
    <property type="component" value="Unassembled WGS sequence"/>
</dbReference>
<reference evidence="2" key="1">
    <citation type="submission" date="2024-02" db="UniProtKB">
        <authorList>
            <consortium name="WormBaseParasite"/>
        </authorList>
    </citation>
    <scope>IDENTIFICATION</scope>
</reference>
<proteinExistence type="predicted"/>
<dbReference type="AlphaFoldDB" id="A0AAF3EXI6"/>
<keyword evidence="1" id="KW-1185">Reference proteome</keyword>
<accession>A0AAF3EXI6</accession>
<dbReference type="WBParaSite" id="MBELARI_LOCUS18926">
    <property type="protein sequence ID" value="MBELARI_LOCUS18926"/>
    <property type="gene ID" value="MBELARI_LOCUS18926"/>
</dbReference>
<sequence length="243" mass="27947">MSLEVLGCTTDALKDRPQFTFISKLSFANELELSVRSFTCFQQEWINILPPINERAQLFFEYPLSHDDSMEIFSNFVKTLLANCREILVKCPSTKIFNFFQGLSKGEAEMINLIVNVYKFDANSIDPWITVHKVITSGIPSKNRDAAIVIVGPKSWMRNFKQSLTIILTQTPEIQEVHGAEATGIYQFAVETLSRYAITKNVDISKNQSFCFKRKLDRERECVYVVDNNSQLFFAKYRKIVNV</sequence>
<evidence type="ECO:0000313" key="1">
    <source>
        <dbReference type="Proteomes" id="UP000887575"/>
    </source>
</evidence>
<name>A0AAF3EXI6_9BILA</name>
<organism evidence="1 2">
    <name type="scientific">Mesorhabditis belari</name>
    <dbReference type="NCBI Taxonomy" id="2138241"/>
    <lineage>
        <taxon>Eukaryota</taxon>
        <taxon>Metazoa</taxon>
        <taxon>Ecdysozoa</taxon>
        <taxon>Nematoda</taxon>
        <taxon>Chromadorea</taxon>
        <taxon>Rhabditida</taxon>
        <taxon>Rhabditina</taxon>
        <taxon>Rhabditomorpha</taxon>
        <taxon>Rhabditoidea</taxon>
        <taxon>Rhabditidae</taxon>
        <taxon>Mesorhabditinae</taxon>
        <taxon>Mesorhabditis</taxon>
    </lineage>
</organism>